<dbReference type="PANTHER" id="PTHR44927:SF1">
    <property type="entry name" value="FK506-BINDING PROTEIN 15"/>
    <property type="match status" value="1"/>
</dbReference>
<accession>A0A6J8EEZ7</accession>
<feature type="compositionally biased region" description="Basic and acidic residues" evidence="7">
    <location>
        <begin position="1147"/>
        <end position="1164"/>
    </location>
</feature>
<evidence type="ECO:0000256" key="1">
    <source>
        <dbReference type="ARBA" id="ARBA00000971"/>
    </source>
</evidence>
<feature type="region of interest" description="Disordered" evidence="7">
    <location>
        <begin position="280"/>
        <end position="401"/>
    </location>
</feature>
<feature type="region of interest" description="Disordered" evidence="7">
    <location>
        <begin position="925"/>
        <end position="964"/>
    </location>
</feature>
<feature type="compositionally biased region" description="Polar residues" evidence="7">
    <location>
        <begin position="1090"/>
        <end position="1104"/>
    </location>
</feature>
<feature type="compositionally biased region" description="Polar residues" evidence="7">
    <location>
        <begin position="1007"/>
        <end position="1017"/>
    </location>
</feature>
<keyword evidence="6" id="KW-0175">Coiled coil</keyword>
<evidence type="ECO:0000256" key="3">
    <source>
        <dbReference type="ARBA" id="ARBA00023110"/>
    </source>
</evidence>
<protein>
    <recommendedName>
        <fullName evidence="2 5">peptidylprolyl isomerase</fullName>
        <ecNumber evidence="2 5">5.2.1.8</ecNumber>
    </recommendedName>
</protein>
<dbReference type="OrthoDB" id="77911at2759"/>
<evidence type="ECO:0000256" key="6">
    <source>
        <dbReference type="SAM" id="Coils"/>
    </source>
</evidence>
<comment type="catalytic activity">
    <reaction evidence="1 5">
        <text>[protein]-peptidylproline (omega=180) = [protein]-peptidylproline (omega=0)</text>
        <dbReference type="Rhea" id="RHEA:16237"/>
        <dbReference type="Rhea" id="RHEA-COMP:10747"/>
        <dbReference type="Rhea" id="RHEA-COMP:10748"/>
        <dbReference type="ChEBI" id="CHEBI:83833"/>
        <dbReference type="ChEBI" id="CHEBI:83834"/>
        <dbReference type="EC" id="5.2.1.8"/>
    </reaction>
</comment>
<sequence>MFFSAEDDDQDFVSGGSKSRLANLFGIDKQSSQGGNESLTYTAPKQPRPKEPAPQTEGAPGVLFASAVNAYKYVDGKYASQGKLGAAILANHTSLDYRILLYVSKQQQVTNAKITTAFIFTVQPNNYAIIYDDSRLTWSLNFDSEQNVQLFAKNVALAKALSAGSALETVISQDLNVGEGTSVETGSSVEVKYTGWLLTNNTFGQEFDSNAKSDKMFRFQTGKGKVIKGWDTGVVGMKKGTKRILIVPPSLGYGNKGAGNKIPPNSTLIFEITIIRIKGAKGASPSPSPVPDSTPSPVNDQDEHTVKERTKSISDQMSSTVTGKSGKARLISKMAKMGQPILPMMGGATPVEIEDDSGEEEEGSIEPQSPQPIAESPPQHHSTKPKFTKPKPVHPHPTQPMVQTMPQQYIQQQQPGMSQPAFVQNLPVAQQLAVYQPQQQGFAQPQMQPQTTMGQFPAGQPPMYNPQYQQQPAAPDTQILPVLTENRQQTTELRISMGKVSDKVDRIMEKVESMQNQQNGQLSLQSTQPNMEASVLMHNVQRIVQENDRLRKDGYDKSSKIESLNNKISELLQTNQQFVEKSQTLIEQRNEGFISTASQSQARVLALEQEKVQLTTELANATSLYSNLQLEVTNLRKKEIEYQQKMGVSSNDSVRLQEELESLKNQKIDDSQKITELSTNFKEERQRRKHFESQISQIQEEFNDIKSSKESLEKVSYIHRSHKYRKNLMISNHLKKAWKRKPGKGKLHTQISQIQEEFNDIKSSKESLEKNLSDRKRKATEEKRAMEEEFEENKEQLEREIQTLRDKLRKAKSSTDVATAEQVSQVEEELNREWKEKCDKMMTAQQEKHKRALQEMRQENEELQTNVQQFEKKIQEIKSSSGGTESQITELQEQIEEMTVWKDKYENLRNQATGMKDKYEDRINELESERDQMEEERDEALERAQKQQEVRMPSGGDSSNQSVVGEVKKIMNTVYQELKNKFDSDEMYSGGDVLGAILNSIKSTTLKLVQSQSSTPTQEVQEESEEESEDEDEEDEDQDGDQDEGVEEQNKKVVDQDEEDEEESDEDEEDVKDNVEEEKNDVGKPAELELTQSENTELPNQDPQNIPEDLPEVSNEMENNIENDQSAASAVENTEENVLDVNSDNNVVKDEQGKESNHGEKEMINETNEEQTADSNTGTNKTENSNEDKKNVDSDIGSKSKVVDLSDFDIPKIEKNNKPVVPPAASMEPPPIFDEDTAQQNNTDSLFGDDNHVEDTLGISFTKEETKDIKKKSSKVDLLDDDLKPQPPPPLFGDDDDDDDDLDWLS</sequence>
<dbReference type="Gene3D" id="3.10.50.40">
    <property type="match status" value="1"/>
</dbReference>
<dbReference type="InterPro" id="IPR046357">
    <property type="entry name" value="PPIase_dom_sf"/>
</dbReference>
<proteinExistence type="predicted"/>
<evidence type="ECO:0000313" key="9">
    <source>
        <dbReference type="EMBL" id="CAC5419244.1"/>
    </source>
</evidence>
<dbReference type="EMBL" id="CACVKT020009006">
    <property type="protein sequence ID" value="CAC5419244.1"/>
    <property type="molecule type" value="Genomic_DNA"/>
</dbReference>
<feature type="domain" description="PPIase FKBP-type" evidence="8">
    <location>
        <begin position="186"/>
        <end position="278"/>
    </location>
</feature>
<feature type="region of interest" description="Disordered" evidence="7">
    <location>
        <begin position="763"/>
        <end position="786"/>
    </location>
</feature>
<evidence type="ECO:0000256" key="4">
    <source>
        <dbReference type="ARBA" id="ARBA00023235"/>
    </source>
</evidence>
<feature type="region of interest" description="Disordered" evidence="7">
    <location>
        <begin position="1007"/>
        <end position="1253"/>
    </location>
</feature>
<name>A0A6J8EEZ7_MYTCO</name>
<dbReference type="Pfam" id="PF00254">
    <property type="entry name" value="FKBP_C"/>
    <property type="match status" value="1"/>
</dbReference>
<feature type="compositionally biased region" description="Basic and acidic residues" evidence="7">
    <location>
        <begin position="1274"/>
        <end position="1284"/>
    </location>
</feature>
<organism evidence="9 10">
    <name type="scientific">Mytilus coruscus</name>
    <name type="common">Sea mussel</name>
    <dbReference type="NCBI Taxonomy" id="42192"/>
    <lineage>
        <taxon>Eukaryota</taxon>
        <taxon>Metazoa</taxon>
        <taxon>Spiralia</taxon>
        <taxon>Lophotrochozoa</taxon>
        <taxon>Mollusca</taxon>
        <taxon>Bivalvia</taxon>
        <taxon>Autobranchia</taxon>
        <taxon>Pteriomorphia</taxon>
        <taxon>Mytilida</taxon>
        <taxon>Mytiloidea</taxon>
        <taxon>Mytilidae</taxon>
        <taxon>Mytilinae</taxon>
        <taxon>Mytilus</taxon>
    </lineage>
</organism>
<evidence type="ECO:0000256" key="5">
    <source>
        <dbReference type="PROSITE-ProRule" id="PRU00277"/>
    </source>
</evidence>
<dbReference type="Pfam" id="PF23649">
    <property type="entry name" value="FKBP15"/>
    <property type="match status" value="2"/>
</dbReference>
<reference evidence="9 10" key="1">
    <citation type="submission" date="2020-06" db="EMBL/GenBank/DDBJ databases">
        <authorList>
            <person name="Li R."/>
            <person name="Bekaert M."/>
        </authorList>
    </citation>
    <scope>NUCLEOTIDE SEQUENCE [LARGE SCALE GENOMIC DNA]</scope>
    <source>
        <strain evidence="10">wild</strain>
    </source>
</reference>
<feature type="compositionally biased region" description="Polar residues" evidence="7">
    <location>
        <begin position="29"/>
        <end position="43"/>
    </location>
</feature>
<dbReference type="SUPFAM" id="SSF54534">
    <property type="entry name" value="FKBP-like"/>
    <property type="match status" value="1"/>
</dbReference>
<feature type="compositionally biased region" description="Acidic residues" evidence="7">
    <location>
        <begin position="352"/>
        <end position="364"/>
    </location>
</feature>
<feature type="region of interest" description="Disordered" evidence="7">
    <location>
        <begin position="27"/>
        <end position="58"/>
    </location>
</feature>
<evidence type="ECO:0000256" key="7">
    <source>
        <dbReference type="SAM" id="MobiDB-lite"/>
    </source>
</evidence>
<feature type="compositionally biased region" description="Polar residues" evidence="7">
    <location>
        <begin position="1173"/>
        <end position="1183"/>
    </location>
</feature>
<dbReference type="FunFam" id="3.10.50.40:FF:000006">
    <property type="entry name" value="Peptidyl-prolyl cis-trans isomerase"/>
    <property type="match status" value="1"/>
</dbReference>
<keyword evidence="10" id="KW-1185">Reference proteome</keyword>
<evidence type="ECO:0000256" key="2">
    <source>
        <dbReference type="ARBA" id="ARBA00013194"/>
    </source>
</evidence>
<dbReference type="PANTHER" id="PTHR44927">
    <property type="entry name" value="FK506-BINDING PROTEIN 15"/>
    <property type="match status" value="1"/>
</dbReference>
<dbReference type="InterPro" id="IPR001179">
    <property type="entry name" value="PPIase_FKBP_dom"/>
</dbReference>
<feature type="compositionally biased region" description="Basic and acidic residues" evidence="7">
    <location>
        <begin position="940"/>
        <end position="949"/>
    </location>
</feature>
<feature type="compositionally biased region" description="Polar residues" evidence="7">
    <location>
        <begin position="313"/>
        <end position="323"/>
    </location>
</feature>
<evidence type="ECO:0000313" key="10">
    <source>
        <dbReference type="Proteomes" id="UP000507470"/>
    </source>
</evidence>
<gene>
    <name evidence="9" type="ORF">MCOR_51614</name>
</gene>
<dbReference type="GO" id="GO:0003755">
    <property type="term" value="F:peptidyl-prolyl cis-trans isomerase activity"/>
    <property type="evidence" value="ECO:0007669"/>
    <property type="project" value="UniProtKB-KW"/>
</dbReference>
<keyword evidence="3 5" id="KW-0697">Rotamase</keyword>
<feature type="compositionally biased region" description="Acidic residues" evidence="7">
    <location>
        <begin position="1020"/>
        <end position="1047"/>
    </location>
</feature>
<dbReference type="EC" id="5.2.1.8" evidence="2 5"/>
<keyword evidence="4 5" id="KW-0413">Isomerase</keyword>
<feature type="compositionally biased region" description="Basic and acidic residues" evidence="7">
    <location>
        <begin position="1184"/>
        <end position="1217"/>
    </location>
</feature>
<feature type="compositionally biased region" description="Acidic residues" evidence="7">
    <location>
        <begin position="1056"/>
        <end position="1079"/>
    </location>
</feature>
<feature type="region of interest" description="Disordered" evidence="7">
    <location>
        <begin position="1265"/>
        <end position="1306"/>
    </location>
</feature>
<feature type="compositionally biased region" description="Basic residues" evidence="7">
    <location>
        <begin position="381"/>
        <end position="394"/>
    </location>
</feature>
<feature type="compositionally biased region" description="Acidic residues" evidence="7">
    <location>
        <begin position="1293"/>
        <end position="1306"/>
    </location>
</feature>
<feature type="compositionally biased region" description="Basic and acidic residues" evidence="7">
    <location>
        <begin position="301"/>
        <end position="312"/>
    </location>
</feature>
<dbReference type="PROSITE" id="PS50059">
    <property type="entry name" value="FKBP_PPIASE"/>
    <property type="match status" value="1"/>
</dbReference>
<feature type="compositionally biased region" description="Polar residues" evidence="7">
    <location>
        <begin position="1116"/>
        <end position="1132"/>
    </location>
</feature>
<evidence type="ECO:0000259" key="8">
    <source>
        <dbReference type="PROSITE" id="PS50059"/>
    </source>
</evidence>
<feature type="coiled-coil region" evidence="6">
    <location>
        <begin position="561"/>
        <end position="715"/>
    </location>
</feature>
<dbReference type="InterPro" id="IPR056598">
    <property type="entry name" value="FKBP-15_dom"/>
</dbReference>
<dbReference type="Proteomes" id="UP000507470">
    <property type="component" value="Unassembled WGS sequence"/>
</dbReference>